<dbReference type="EMBL" id="RSCK01000003">
    <property type="protein sequence ID" value="RUT14031.1"/>
    <property type="molecule type" value="Genomic_DNA"/>
</dbReference>
<comment type="caution">
    <text evidence="3">The sequence shown here is derived from an EMBL/GenBank/DDBJ whole genome shotgun (WGS) entry which is preliminary data.</text>
</comment>
<feature type="domain" description="H repeat-associated protein N-terminal" evidence="2">
    <location>
        <begin position="4"/>
        <end position="87"/>
    </location>
</feature>
<reference evidence="3 4" key="1">
    <citation type="journal article" date="2019" name="Genome Biol. Evol.">
        <title>Day and night: Metabolic profiles and evolutionary relationships of six axenic non-marine cyanobacteria.</title>
        <authorList>
            <person name="Will S.E."/>
            <person name="Henke P."/>
            <person name="Boedeker C."/>
            <person name="Huang S."/>
            <person name="Brinkmann H."/>
            <person name="Rohde M."/>
            <person name="Jarek M."/>
            <person name="Friedl T."/>
            <person name="Seufert S."/>
            <person name="Schumacher M."/>
            <person name="Overmann J."/>
            <person name="Neumann-Schaal M."/>
            <person name="Petersen J."/>
        </authorList>
    </citation>
    <scope>NUCLEOTIDE SEQUENCE [LARGE SCALE GENOMIC DNA]</scope>
    <source>
        <strain evidence="3 4">SAG 39.79</strain>
    </source>
</reference>
<protein>
    <recommendedName>
        <fullName evidence="2">H repeat-associated protein N-terminal domain-containing protein</fullName>
    </recommendedName>
</protein>
<keyword evidence="1" id="KW-1133">Transmembrane helix</keyword>
<evidence type="ECO:0000259" key="2">
    <source>
        <dbReference type="Pfam" id="PF13808"/>
    </source>
</evidence>
<gene>
    <name evidence="3" type="ORF">DSM107010_05140</name>
</gene>
<dbReference type="InterPro" id="IPR032806">
    <property type="entry name" value="YbfD_N"/>
</dbReference>
<evidence type="ECO:0000313" key="3">
    <source>
        <dbReference type="EMBL" id="RUT14031.1"/>
    </source>
</evidence>
<keyword evidence="1" id="KW-0472">Membrane</keyword>
<keyword evidence="4" id="KW-1185">Reference proteome</keyword>
<keyword evidence="1" id="KW-0812">Transmembrane</keyword>
<proteinExistence type="predicted"/>
<evidence type="ECO:0000313" key="4">
    <source>
        <dbReference type="Proteomes" id="UP000282574"/>
    </source>
</evidence>
<dbReference type="AlphaFoldDB" id="A0AB37URQ4"/>
<dbReference type="Proteomes" id="UP000282574">
    <property type="component" value="Unassembled WGS sequence"/>
</dbReference>
<evidence type="ECO:0000256" key="1">
    <source>
        <dbReference type="SAM" id="Phobius"/>
    </source>
</evidence>
<accession>A0AB37URQ4</accession>
<name>A0AB37URQ4_9CYAN</name>
<organism evidence="3 4">
    <name type="scientific">Chroococcidiopsis cubana SAG 39.79</name>
    <dbReference type="NCBI Taxonomy" id="388085"/>
    <lineage>
        <taxon>Bacteria</taxon>
        <taxon>Bacillati</taxon>
        <taxon>Cyanobacteriota</taxon>
        <taxon>Cyanophyceae</taxon>
        <taxon>Chroococcidiopsidales</taxon>
        <taxon>Chroococcidiopsidaceae</taxon>
        <taxon>Chroococcidiopsis</taxon>
    </lineage>
</organism>
<feature type="transmembrane region" description="Helical" evidence="1">
    <location>
        <begin position="21"/>
        <end position="41"/>
    </location>
</feature>
<sequence>MNLIEHLKQVPEFRAARGQRHALWLVLLLIILGAMMGYWGYRPLAEFVETYGEQLRRKLNLPQDTKLPSYSTFRRSYAATRFSSFSHRL</sequence>
<dbReference type="Pfam" id="PF13808">
    <property type="entry name" value="DDE_Tnp_1_assoc"/>
    <property type="match status" value="1"/>
</dbReference>
<dbReference type="RefSeq" id="WP_158631724.1">
    <property type="nucleotide sequence ID" value="NZ_JAVKZF010000005.1"/>
</dbReference>